<feature type="compositionally biased region" description="Pro residues" evidence="5">
    <location>
        <begin position="999"/>
        <end position="1008"/>
    </location>
</feature>
<dbReference type="GO" id="GO:0008270">
    <property type="term" value="F:zinc ion binding"/>
    <property type="evidence" value="ECO:0007669"/>
    <property type="project" value="UniProtKB-KW"/>
</dbReference>
<feature type="compositionally biased region" description="Low complexity" evidence="5">
    <location>
        <begin position="860"/>
        <end position="870"/>
    </location>
</feature>
<dbReference type="GO" id="GO:0061665">
    <property type="term" value="F:SUMO ligase activity"/>
    <property type="evidence" value="ECO:0007669"/>
    <property type="project" value="TreeGrafter"/>
</dbReference>
<dbReference type="EMBL" id="AGNL01038149">
    <property type="protein sequence ID" value="EJK53248.1"/>
    <property type="molecule type" value="Genomic_DNA"/>
</dbReference>
<feature type="region of interest" description="Disordered" evidence="5">
    <location>
        <begin position="1"/>
        <end position="41"/>
    </location>
</feature>
<dbReference type="Pfam" id="PF02891">
    <property type="entry name" value="zf-MIZ"/>
    <property type="match status" value="1"/>
</dbReference>
<evidence type="ECO:0000256" key="2">
    <source>
        <dbReference type="ARBA" id="ARBA00022771"/>
    </source>
</evidence>
<feature type="compositionally biased region" description="Low complexity" evidence="5">
    <location>
        <begin position="961"/>
        <end position="980"/>
    </location>
</feature>
<dbReference type="PANTHER" id="PTHR10782:SF4">
    <property type="entry name" value="TONALLI, ISOFORM E"/>
    <property type="match status" value="1"/>
</dbReference>
<proteinExistence type="predicted"/>
<evidence type="ECO:0000259" key="6">
    <source>
        <dbReference type="PROSITE" id="PS51044"/>
    </source>
</evidence>
<keyword evidence="2 4" id="KW-0863">Zinc-finger</keyword>
<feature type="compositionally biased region" description="Basic and acidic residues" evidence="5">
    <location>
        <begin position="189"/>
        <end position="199"/>
    </location>
</feature>
<feature type="compositionally biased region" description="Low complexity" evidence="5">
    <location>
        <begin position="363"/>
        <end position="376"/>
    </location>
</feature>
<keyword evidence="1" id="KW-0479">Metal-binding</keyword>
<dbReference type="Proteomes" id="UP000266841">
    <property type="component" value="Unassembled WGS sequence"/>
</dbReference>
<organism evidence="7 8">
    <name type="scientific">Thalassiosira oceanica</name>
    <name type="common">Marine diatom</name>
    <dbReference type="NCBI Taxonomy" id="159749"/>
    <lineage>
        <taxon>Eukaryota</taxon>
        <taxon>Sar</taxon>
        <taxon>Stramenopiles</taxon>
        <taxon>Ochrophyta</taxon>
        <taxon>Bacillariophyta</taxon>
        <taxon>Coscinodiscophyceae</taxon>
        <taxon>Thalassiosirophycidae</taxon>
        <taxon>Thalassiosirales</taxon>
        <taxon>Thalassiosiraceae</taxon>
        <taxon>Thalassiosira</taxon>
    </lineage>
</organism>
<dbReference type="GO" id="GO:0000785">
    <property type="term" value="C:chromatin"/>
    <property type="evidence" value="ECO:0007669"/>
    <property type="project" value="TreeGrafter"/>
</dbReference>
<feature type="domain" description="SP-RING-type" evidence="6">
    <location>
        <begin position="1345"/>
        <end position="1431"/>
    </location>
</feature>
<feature type="compositionally biased region" description="Low complexity" evidence="5">
    <location>
        <begin position="397"/>
        <end position="412"/>
    </location>
</feature>
<feature type="compositionally biased region" description="Basic and acidic residues" evidence="5">
    <location>
        <begin position="707"/>
        <end position="716"/>
    </location>
</feature>
<reference evidence="7 8" key="1">
    <citation type="journal article" date="2012" name="Genome Biol.">
        <title>Genome and low-iron response of an oceanic diatom adapted to chronic iron limitation.</title>
        <authorList>
            <person name="Lommer M."/>
            <person name="Specht M."/>
            <person name="Roy A.S."/>
            <person name="Kraemer L."/>
            <person name="Andreson R."/>
            <person name="Gutowska M.A."/>
            <person name="Wolf J."/>
            <person name="Bergner S.V."/>
            <person name="Schilhabel M.B."/>
            <person name="Klostermeier U.C."/>
            <person name="Beiko R.G."/>
            <person name="Rosenstiel P."/>
            <person name="Hippler M."/>
            <person name="Laroche J."/>
        </authorList>
    </citation>
    <scope>NUCLEOTIDE SEQUENCE [LARGE SCALE GENOMIC DNA]</scope>
    <source>
        <strain evidence="7 8">CCMP1005</strain>
    </source>
</reference>
<evidence type="ECO:0000256" key="4">
    <source>
        <dbReference type="PROSITE-ProRule" id="PRU00452"/>
    </source>
</evidence>
<feature type="compositionally biased region" description="Low complexity" evidence="5">
    <location>
        <begin position="11"/>
        <end position="25"/>
    </location>
</feature>
<dbReference type="InterPro" id="IPR004181">
    <property type="entry name" value="Znf_MIZ"/>
</dbReference>
<feature type="region of interest" description="Disordered" evidence="5">
    <location>
        <begin position="832"/>
        <end position="1015"/>
    </location>
</feature>
<evidence type="ECO:0000256" key="1">
    <source>
        <dbReference type="ARBA" id="ARBA00022723"/>
    </source>
</evidence>
<comment type="caution">
    <text evidence="7">The sequence shown here is derived from an EMBL/GenBank/DDBJ whole genome shotgun (WGS) entry which is preliminary data.</text>
</comment>
<dbReference type="PROSITE" id="PS51044">
    <property type="entry name" value="ZF_SP_RING"/>
    <property type="match status" value="1"/>
</dbReference>
<feature type="region of interest" description="Disordered" evidence="5">
    <location>
        <begin position="443"/>
        <end position="486"/>
    </location>
</feature>
<protein>
    <recommendedName>
        <fullName evidence="6">SP-RING-type domain-containing protein</fullName>
    </recommendedName>
</protein>
<dbReference type="CDD" id="cd16650">
    <property type="entry name" value="SP-RING_PIAS-like"/>
    <property type="match status" value="1"/>
</dbReference>
<evidence type="ECO:0000313" key="7">
    <source>
        <dbReference type="EMBL" id="EJK53248.1"/>
    </source>
</evidence>
<feature type="compositionally biased region" description="Polar residues" evidence="5">
    <location>
        <begin position="313"/>
        <end position="334"/>
    </location>
</feature>
<dbReference type="Gene3D" id="3.30.40.10">
    <property type="entry name" value="Zinc/RING finger domain, C3HC4 (zinc finger)"/>
    <property type="match status" value="1"/>
</dbReference>
<dbReference type="eggNOG" id="KOG2169">
    <property type="taxonomic scope" value="Eukaryota"/>
</dbReference>
<evidence type="ECO:0000256" key="3">
    <source>
        <dbReference type="ARBA" id="ARBA00022833"/>
    </source>
</evidence>
<dbReference type="OrthoDB" id="27975at2759"/>
<dbReference type="InterPro" id="IPR013083">
    <property type="entry name" value="Znf_RING/FYVE/PHD"/>
</dbReference>
<dbReference type="PANTHER" id="PTHR10782">
    <property type="entry name" value="ZINC FINGER MIZ DOMAIN-CONTAINING PROTEIN"/>
    <property type="match status" value="1"/>
</dbReference>
<keyword evidence="8" id="KW-1185">Reference proteome</keyword>
<sequence>MPGKMTTLDETTNANGSTAASNNGAPPGAKSTAAPEPPHSARPIELKMWKVVLHKRKMGTSAMKRLLSPCRDYFVAFARDVVNDLQNSRYKMNVHSSRLTPSERAFIRANGGCAPNDGRIDHTVGFYSSHLLRNPSLDVECLSADDVMWHLIALFYRSIDERLPSALRLHGLESTKQIFERMKYWTERMESGHPPEPHKNAVGTAALDRDGHEGTSSVDATDQTKEKPGTKWVVHPSLNRSSKDGRPVSGTDLARETTTKCATNGQHISTAGVKRASATASSSGNADDDGVASSSNGSVQKRLRKGPLELTTEKSTNQVEPTSEQQMQRATAASTGGKRKSPPEALEVPAKKKVRGEQRVSGTSAAMNAASMPAPTTKSLSSQPRDAKPTGSESRPAANLSSNSSVASSSLAGRPSRWGAKLPSDIPVAQPVSGKAIKPVIAGHAANGPANDGKPRPEATARTPSVASVAPKPAQQRNSGSLTDDEQRLVQLLEKRGRIQMSQVKEEFKSQYGHDLSTPGGLKRCLLTIPGIHLVGKPPRQEAMYRASSKRGSVLTNSTVTAAAVPDQTTELSSTTKSTVTSASTSVRSLSPNEQKIVDLIVKKKRACMAQFKADFKSEYGFVFQYKESGLKKYLATIPGISFDGNDIIYRAPSGPKSRSGIRLDGPTSTQSTRQGDVLATLPSSTPRQYSATTVNESTRASGHVSHKNDGRDEFGRAVQSSTIPPDSEQLKTGSANGTTPNSSAAAATPSRTLSRDEQKLLTLLMKGRLALRKIYVAFKSEYGHNFHWQGEGSTLVSYLEALPGVLVSAGQGRDEVFISSPLKEKVSSLVSMAATSPEGDKNTTKANPEPLRRRPSWTPPKTSTATTAAGLPSSGTVIAQSHIAQKKNHRAVPVDAKSAEHSSAKSKTTRIPPSVTEPLCIDLTGDDSGSEMETLPPPPRKAVAPSAAKPTEATNAVPAPSSKTSSYPKKIPSKSSSESPTDKLPLKRPVVKTKAKIPSPPASPIPLEPSLRRGHRPRPGPFTSVNHIALLADSSRPTASCSLQTRLSCTMSYEAGYQRDGGGSVLQDEECAEIQERLSTWDPYYRIIEELGRYEVDSDPQLGGKARKTIVGTKTTPCQPTRRGTLITDHPNSCAQVTVDLPDSISKSARAKTDGAGRPATSGQPWGVKFGEHVARDRLKSKDRRLMVRTLPLVRTEKEREDRADIHRWPLYSFVQLDRRQSQEVVIRVEQRKQNQGDGKPGGLCRPLDLSQYVTNARSSFTFKIGAYQVIEKSGAPGQKPGRLSGSYAVHLSICEYVGADDLFEELMGRRTTGITLPQISLRSSTKIAKAYLAKELVCLDSDDEEGLQQPEVTCTKLSLLCPLTRMPIKTPVRGRDCKHLQCFDLLTYLHSNKTVTGSRWRCPVCNDFVAIRDLLHCGLTKEMVNKHGHEASIERDKIELKSTGEWRFLPENKLRYGSKSTKTEVTSLDGGEKEQADDDIICID</sequence>
<feature type="compositionally biased region" description="Polar residues" evidence="5">
    <location>
        <begin position="874"/>
        <end position="884"/>
    </location>
</feature>
<accession>K0RHT1</accession>
<feature type="compositionally biased region" description="Polar residues" evidence="5">
    <location>
        <begin position="682"/>
        <end position="701"/>
    </location>
</feature>
<feature type="region of interest" description="Disordered" evidence="5">
    <location>
        <begin position="652"/>
        <end position="755"/>
    </location>
</feature>
<name>K0RHT1_THAOC</name>
<feature type="compositionally biased region" description="Polar residues" evidence="5">
    <location>
        <begin position="259"/>
        <end position="269"/>
    </location>
</feature>
<feature type="compositionally biased region" description="Low complexity" evidence="5">
    <location>
        <begin position="735"/>
        <end position="753"/>
    </location>
</feature>
<feature type="region of interest" description="Disordered" evidence="5">
    <location>
        <begin position="189"/>
        <end position="418"/>
    </location>
</feature>
<evidence type="ECO:0000313" key="8">
    <source>
        <dbReference type="Proteomes" id="UP000266841"/>
    </source>
</evidence>
<dbReference type="GO" id="GO:0016925">
    <property type="term" value="P:protein sumoylation"/>
    <property type="evidence" value="ECO:0007669"/>
    <property type="project" value="TreeGrafter"/>
</dbReference>
<evidence type="ECO:0000256" key="5">
    <source>
        <dbReference type="SAM" id="MobiDB-lite"/>
    </source>
</evidence>
<keyword evidence="3" id="KW-0862">Zinc</keyword>
<gene>
    <name evidence="7" type="ORF">THAOC_27348</name>
</gene>